<dbReference type="InterPro" id="IPR035513">
    <property type="entry name" value="Invertase/methylesterase_inhib"/>
</dbReference>
<dbReference type="FunFam" id="1.20.140.40:FF:000006">
    <property type="entry name" value="Pectinesterase inhibitor 3"/>
    <property type="match status" value="1"/>
</dbReference>
<evidence type="ECO:0000256" key="5">
    <source>
        <dbReference type="ARBA" id="ARBA00038471"/>
    </source>
</evidence>
<dbReference type="InterPro" id="IPR006501">
    <property type="entry name" value="Pectinesterase_inhib_dom"/>
</dbReference>
<dbReference type="SMART" id="SM00856">
    <property type="entry name" value="PMEI"/>
    <property type="match status" value="1"/>
</dbReference>
<dbReference type="GO" id="GO:0004857">
    <property type="term" value="F:enzyme inhibitor activity"/>
    <property type="evidence" value="ECO:0007669"/>
    <property type="project" value="InterPro"/>
</dbReference>
<feature type="chain" id="PRO_5029791426" description="Pectinesterase inhibitor domain-containing protein" evidence="6">
    <location>
        <begin position="25"/>
        <end position="198"/>
    </location>
</feature>
<dbReference type="EMBL" id="JACGCM010000250">
    <property type="protein sequence ID" value="KAF6174686.1"/>
    <property type="molecule type" value="Genomic_DNA"/>
</dbReference>
<reference evidence="8 9" key="1">
    <citation type="journal article" date="2020" name="IScience">
        <title>Genome Sequencing of the Endangered Kingdonia uniflora (Circaeasteraceae, Ranunculales) Reveals Potential Mechanisms of Evolutionary Specialization.</title>
        <authorList>
            <person name="Sun Y."/>
            <person name="Deng T."/>
            <person name="Zhang A."/>
            <person name="Moore M.J."/>
            <person name="Landis J.B."/>
            <person name="Lin N."/>
            <person name="Zhang H."/>
            <person name="Zhang X."/>
            <person name="Huang J."/>
            <person name="Zhang X."/>
            <person name="Sun H."/>
            <person name="Wang H."/>
        </authorList>
    </citation>
    <scope>NUCLEOTIDE SEQUENCE [LARGE SCALE GENOMIC DNA]</scope>
    <source>
        <strain evidence="8">TB1705</strain>
        <tissue evidence="8">Leaf</tissue>
    </source>
</reference>
<evidence type="ECO:0000256" key="4">
    <source>
        <dbReference type="ARBA" id="ARBA00023157"/>
    </source>
</evidence>
<comment type="subcellular location">
    <subcellularLocation>
        <location evidence="1">Secreted</location>
        <location evidence="1">Extracellular space</location>
    </subcellularLocation>
</comment>
<evidence type="ECO:0000259" key="7">
    <source>
        <dbReference type="SMART" id="SM00856"/>
    </source>
</evidence>
<keyword evidence="3 6" id="KW-0732">Signal</keyword>
<dbReference type="OrthoDB" id="1430376at2759"/>
<dbReference type="Proteomes" id="UP000541444">
    <property type="component" value="Unassembled WGS sequence"/>
</dbReference>
<keyword evidence="4" id="KW-1015">Disulfide bond</keyword>
<dbReference type="PANTHER" id="PTHR31080:SF117">
    <property type="entry name" value="PLANT INVERTASE_PECTIN METHYLESTERASE INHIBITOR SUPERFAMILY PROTEIN"/>
    <property type="match status" value="1"/>
</dbReference>
<gene>
    <name evidence="8" type="ORF">GIB67_008741</name>
</gene>
<dbReference type="InterPro" id="IPR051955">
    <property type="entry name" value="PME_Inhibitor"/>
</dbReference>
<keyword evidence="9" id="KW-1185">Reference proteome</keyword>
<organism evidence="8 9">
    <name type="scientific">Kingdonia uniflora</name>
    <dbReference type="NCBI Taxonomy" id="39325"/>
    <lineage>
        <taxon>Eukaryota</taxon>
        <taxon>Viridiplantae</taxon>
        <taxon>Streptophyta</taxon>
        <taxon>Embryophyta</taxon>
        <taxon>Tracheophyta</taxon>
        <taxon>Spermatophyta</taxon>
        <taxon>Magnoliopsida</taxon>
        <taxon>Ranunculales</taxon>
        <taxon>Circaeasteraceae</taxon>
        <taxon>Kingdonia</taxon>
    </lineage>
</organism>
<evidence type="ECO:0000256" key="6">
    <source>
        <dbReference type="SAM" id="SignalP"/>
    </source>
</evidence>
<proteinExistence type="inferred from homology"/>
<dbReference type="NCBIfam" id="TIGR01614">
    <property type="entry name" value="PME_inhib"/>
    <property type="match status" value="1"/>
</dbReference>
<feature type="domain" description="Pectinesterase inhibitor" evidence="7">
    <location>
        <begin position="34"/>
        <end position="189"/>
    </location>
</feature>
<dbReference type="AlphaFoldDB" id="A0A7J7P5G7"/>
<evidence type="ECO:0000313" key="9">
    <source>
        <dbReference type="Proteomes" id="UP000541444"/>
    </source>
</evidence>
<comment type="caution">
    <text evidence="8">The sequence shown here is derived from an EMBL/GenBank/DDBJ whole genome shotgun (WGS) entry which is preliminary data.</text>
</comment>
<dbReference type="SUPFAM" id="SSF101148">
    <property type="entry name" value="Plant invertase/pectin methylesterase inhibitor"/>
    <property type="match status" value="1"/>
</dbReference>
<evidence type="ECO:0000313" key="8">
    <source>
        <dbReference type="EMBL" id="KAF6174686.1"/>
    </source>
</evidence>
<sequence length="198" mass="21499">MEHFTPIISLSLLFAILNTKTCSAIRLDPQLAKTNTQFIKTSCGVTLYPQLCYDTLSSYSSTIQTSPKLLVNTSLTLTLIEAQSSSSYILKLSKGHGMKPLEVAAVGDCIEEMGDCVEELQKSLDEMTRLRGGPDFDFLLSNMQTWVSAALTNEDTCIDGFNGMNGNVKSKIRSSVVKIAQLTSNSLALINCLSSISP</sequence>
<dbReference type="PANTHER" id="PTHR31080">
    <property type="entry name" value="PECTINESTERASE INHIBITOR-LIKE"/>
    <property type="match status" value="1"/>
</dbReference>
<dbReference type="Gene3D" id="1.20.140.40">
    <property type="entry name" value="Invertase/pectin methylesterase inhibitor family protein"/>
    <property type="match status" value="1"/>
</dbReference>
<evidence type="ECO:0000256" key="3">
    <source>
        <dbReference type="ARBA" id="ARBA00022729"/>
    </source>
</evidence>
<dbReference type="Pfam" id="PF04043">
    <property type="entry name" value="PMEI"/>
    <property type="match status" value="1"/>
</dbReference>
<accession>A0A7J7P5G7</accession>
<dbReference type="GO" id="GO:0005576">
    <property type="term" value="C:extracellular region"/>
    <property type="evidence" value="ECO:0007669"/>
    <property type="project" value="UniProtKB-SubCell"/>
</dbReference>
<protein>
    <recommendedName>
        <fullName evidence="7">Pectinesterase inhibitor domain-containing protein</fullName>
    </recommendedName>
</protein>
<dbReference type="CDD" id="cd15798">
    <property type="entry name" value="PMEI-like_3"/>
    <property type="match status" value="1"/>
</dbReference>
<name>A0A7J7P5G7_9MAGN</name>
<keyword evidence="2" id="KW-0964">Secreted</keyword>
<evidence type="ECO:0000256" key="1">
    <source>
        <dbReference type="ARBA" id="ARBA00004239"/>
    </source>
</evidence>
<comment type="similarity">
    <text evidence="5">Belongs to the PMEI family.</text>
</comment>
<evidence type="ECO:0000256" key="2">
    <source>
        <dbReference type="ARBA" id="ARBA00022525"/>
    </source>
</evidence>
<feature type="signal peptide" evidence="6">
    <location>
        <begin position="1"/>
        <end position="24"/>
    </location>
</feature>